<dbReference type="EMBL" id="JACHVC010000012">
    <property type="protein sequence ID" value="MBC2607218.1"/>
    <property type="molecule type" value="Genomic_DNA"/>
</dbReference>
<dbReference type="InterPro" id="IPR029063">
    <property type="entry name" value="SAM-dependent_MTases_sf"/>
</dbReference>
<comment type="caution">
    <text evidence="8">The sequence shown here is derived from an EMBL/GenBank/DDBJ whole genome shotgun (WGS) entry which is preliminary data.</text>
</comment>
<dbReference type="GO" id="GO:0043527">
    <property type="term" value="C:tRNA methyltransferase complex"/>
    <property type="evidence" value="ECO:0007669"/>
    <property type="project" value="TreeGrafter"/>
</dbReference>
<dbReference type="InterPro" id="IPR003358">
    <property type="entry name" value="tRNA_(Gua-N-7)_MeTrfase_Trmb"/>
</dbReference>
<dbReference type="EC" id="2.1.1.33" evidence="7"/>
<comment type="pathway">
    <text evidence="7">tRNA modification; N(7)-methylguanine-tRNA biosynthesis.</text>
</comment>
<evidence type="ECO:0000256" key="5">
    <source>
        <dbReference type="ARBA" id="ARBA00022691"/>
    </source>
</evidence>
<dbReference type="GO" id="GO:0008176">
    <property type="term" value="F:tRNA (guanine(46)-N7)-methyltransferase activity"/>
    <property type="evidence" value="ECO:0007669"/>
    <property type="project" value="UniProtKB-UniRule"/>
</dbReference>
<dbReference type="AlphaFoldDB" id="A0A7X1E9H5"/>
<accession>A0A7X1E9H5</accession>
<keyword evidence="6 7" id="KW-0819">tRNA processing</keyword>
<reference evidence="8 9" key="1">
    <citation type="submission" date="2020-07" db="EMBL/GenBank/DDBJ databases">
        <authorList>
            <person name="Feng X."/>
        </authorList>
    </citation>
    <scope>NUCLEOTIDE SEQUENCE [LARGE SCALE GENOMIC DNA]</scope>
    <source>
        <strain evidence="8 9">JCM23202</strain>
    </source>
</reference>
<name>A0A7X1E9H5_9BACT</name>
<dbReference type="Pfam" id="PF02390">
    <property type="entry name" value="Methyltransf_4"/>
    <property type="match status" value="1"/>
</dbReference>
<evidence type="ECO:0000256" key="4">
    <source>
        <dbReference type="ARBA" id="ARBA00022679"/>
    </source>
</evidence>
<organism evidence="8 9">
    <name type="scientific">Pelagicoccus albus</name>
    <dbReference type="NCBI Taxonomy" id="415222"/>
    <lineage>
        <taxon>Bacteria</taxon>
        <taxon>Pseudomonadati</taxon>
        <taxon>Verrucomicrobiota</taxon>
        <taxon>Opitutia</taxon>
        <taxon>Puniceicoccales</taxon>
        <taxon>Pelagicoccaceae</taxon>
        <taxon>Pelagicoccus</taxon>
    </lineage>
</organism>
<dbReference type="Gene3D" id="3.40.50.150">
    <property type="entry name" value="Vaccinia Virus protein VP39"/>
    <property type="match status" value="1"/>
</dbReference>
<keyword evidence="9" id="KW-1185">Reference proteome</keyword>
<dbReference type="InterPro" id="IPR055361">
    <property type="entry name" value="tRNA_methyltr_TrmB_bact"/>
</dbReference>
<keyword evidence="4 7" id="KW-0808">Transferase</keyword>
<evidence type="ECO:0000256" key="3">
    <source>
        <dbReference type="ARBA" id="ARBA00022603"/>
    </source>
</evidence>
<evidence type="ECO:0000313" key="9">
    <source>
        <dbReference type="Proteomes" id="UP000526501"/>
    </source>
</evidence>
<evidence type="ECO:0000256" key="7">
    <source>
        <dbReference type="HAMAP-Rule" id="MF_01057"/>
    </source>
</evidence>
<dbReference type="RefSeq" id="WP_185661072.1">
    <property type="nucleotide sequence ID" value="NZ_CAWPOO010000012.1"/>
</dbReference>
<gene>
    <name evidence="7 8" type="primary">trmB</name>
    <name evidence="8" type="ORF">H5P27_14280</name>
</gene>
<keyword evidence="3 7" id="KW-0489">Methyltransferase</keyword>
<dbReference type="PANTHER" id="PTHR23417">
    <property type="entry name" value="3-DEOXY-D-MANNO-OCTULOSONIC-ACID TRANSFERASE/TRNA GUANINE-N 7 - -METHYLTRANSFERASE"/>
    <property type="match status" value="1"/>
</dbReference>
<comment type="catalytic activity">
    <reaction evidence="1 7">
        <text>guanosine(46) in tRNA + S-adenosyl-L-methionine = N(7)-methylguanosine(46) in tRNA + S-adenosyl-L-homocysteine</text>
        <dbReference type="Rhea" id="RHEA:42708"/>
        <dbReference type="Rhea" id="RHEA-COMP:10188"/>
        <dbReference type="Rhea" id="RHEA-COMP:10189"/>
        <dbReference type="ChEBI" id="CHEBI:57856"/>
        <dbReference type="ChEBI" id="CHEBI:59789"/>
        <dbReference type="ChEBI" id="CHEBI:74269"/>
        <dbReference type="ChEBI" id="CHEBI:74480"/>
        <dbReference type="EC" id="2.1.1.33"/>
    </reaction>
</comment>
<feature type="binding site" evidence="7">
    <location>
        <position position="36"/>
    </location>
    <ligand>
        <name>S-adenosyl-L-methionine</name>
        <dbReference type="ChEBI" id="CHEBI:59789"/>
    </ligand>
</feature>
<feature type="binding site" evidence="7">
    <location>
        <position position="115"/>
    </location>
    <ligand>
        <name>substrate</name>
    </ligand>
</feature>
<dbReference type="CDD" id="cd02440">
    <property type="entry name" value="AdoMet_MTases"/>
    <property type="match status" value="1"/>
</dbReference>
<dbReference type="Proteomes" id="UP000526501">
    <property type="component" value="Unassembled WGS sequence"/>
</dbReference>
<evidence type="ECO:0000256" key="6">
    <source>
        <dbReference type="ARBA" id="ARBA00022694"/>
    </source>
</evidence>
<feature type="binding site" evidence="7">
    <location>
        <position position="111"/>
    </location>
    <ligand>
        <name>S-adenosyl-L-methionine</name>
        <dbReference type="ChEBI" id="CHEBI:59789"/>
    </ligand>
</feature>
<proteinExistence type="inferred from homology"/>
<feature type="binding site" evidence="7">
    <location>
        <position position="88"/>
    </location>
    <ligand>
        <name>S-adenosyl-L-methionine</name>
        <dbReference type="ChEBI" id="CHEBI:59789"/>
    </ligand>
</feature>
<comment type="function">
    <text evidence="2 7">Catalyzes the formation of N(7)-methylguanine at position 46 (m7G46) in tRNA.</text>
</comment>
<dbReference type="PROSITE" id="PS51625">
    <property type="entry name" value="SAM_MT_TRMB"/>
    <property type="match status" value="1"/>
</dbReference>
<sequence length="196" mass="22952">MNAGYDQHLELVKKRRDELRFALANLYSEPIDLTLEIGSGHGHWLVKFAESFPEKTCLGLDIIGDRIERARKKANSAGISNVQFLKAEAFETLDLLPKEVRLKEVFVLFPDPWPKKRHWKNRLFCVQFLEQLAQRCETGVRCHFRTDHEPYFEWALEVVEQQSGWSICQTADWPFEQVTVFQERADAFNSLILERV</sequence>
<feature type="binding site" evidence="7">
    <location>
        <position position="147"/>
    </location>
    <ligand>
        <name>substrate</name>
    </ligand>
</feature>
<evidence type="ECO:0000313" key="8">
    <source>
        <dbReference type="EMBL" id="MBC2607218.1"/>
    </source>
</evidence>
<feature type="binding site" evidence="7">
    <location>
        <position position="61"/>
    </location>
    <ligand>
        <name>S-adenosyl-L-methionine</name>
        <dbReference type="ChEBI" id="CHEBI:59789"/>
    </ligand>
</feature>
<dbReference type="NCBIfam" id="TIGR00091">
    <property type="entry name" value="tRNA (guanosine(46)-N7)-methyltransferase TrmB"/>
    <property type="match status" value="1"/>
</dbReference>
<comment type="similarity">
    <text evidence="7">Belongs to the class I-like SAM-binding methyltransferase superfamily. TrmB family.</text>
</comment>
<evidence type="ECO:0000256" key="1">
    <source>
        <dbReference type="ARBA" id="ARBA00000142"/>
    </source>
</evidence>
<dbReference type="UniPathway" id="UPA00989"/>
<evidence type="ECO:0000256" key="2">
    <source>
        <dbReference type="ARBA" id="ARBA00003015"/>
    </source>
</evidence>
<protein>
    <recommendedName>
        <fullName evidence="7">tRNA (guanine-N(7)-)-methyltransferase</fullName>
        <ecNumber evidence="7">2.1.1.33</ecNumber>
    </recommendedName>
    <alternativeName>
        <fullName evidence="7">tRNA (guanine(46)-N(7))-methyltransferase</fullName>
    </alternativeName>
    <alternativeName>
        <fullName evidence="7">tRNA(m7G46)-methyltransferase</fullName>
    </alternativeName>
</protein>
<comment type="caution">
    <text evidence="7">Lacks conserved residue(s) required for the propagation of feature annotation.</text>
</comment>
<keyword evidence="5 7" id="KW-0949">S-adenosyl-L-methionine</keyword>
<dbReference type="HAMAP" id="MF_01057">
    <property type="entry name" value="tRNA_methyltr_TrmB"/>
    <property type="match status" value="1"/>
</dbReference>
<dbReference type="PANTHER" id="PTHR23417:SF14">
    <property type="entry name" value="PENTACOTRIPEPTIDE-REPEAT REGION OF PRORP DOMAIN-CONTAINING PROTEIN"/>
    <property type="match status" value="1"/>
</dbReference>
<dbReference type="SUPFAM" id="SSF53335">
    <property type="entry name" value="S-adenosyl-L-methionine-dependent methyltransferases"/>
    <property type="match status" value="1"/>
</dbReference>